<dbReference type="EMBL" id="BONZ01000077">
    <property type="protein sequence ID" value="GIH19235.1"/>
    <property type="molecule type" value="Genomic_DNA"/>
</dbReference>
<accession>A0A8J3R0Q2</accession>
<dbReference type="Gene3D" id="3.90.79.10">
    <property type="entry name" value="Nucleoside Triphosphate Pyrophosphohydrolase"/>
    <property type="match status" value="1"/>
</dbReference>
<dbReference type="PANTHER" id="PTHR11839">
    <property type="entry name" value="UDP/ADP-SUGAR PYROPHOSPHATASE"/>
    <property type="match status" value="1"/>
</dbReference>
<dbReference type="PROSITE" id="PS51462">
    <property type="entry name" value="NUDIX"/>
    <property type="match status" value="1"/>
</dbReference>
<dbReference type="Pfam" id="PF00293">
    <property type="entry name" value="NUDIX"/>
    <property type="match status" value="1"/>
</dbReference>
<dbReference type="GO" id="GO:0006753">
    <property type="term" value="P:nucleoside phosphate metabolic process"/>
    <property type="evidence" value="ECO:0007669"/>
    <property type="project" value="TreeGrafter"/>
</dbReference>
<dbReference type="GO" id="GO:0019693">
    <property type="term" value="P:ribose phosphate metabolic process"/>
    <property type="evidence" value="ECO:0007669"/>
    <property type="project" value="TreeGrafter"/>
</dbReference>
<dbReference type="InterPro" id="IPR000086">
    <property type="entry name" value="NUDIX_hydrolase_dom"/>
</dbReference>
<sequence length="217" mass="23582">MTEASTSTTDAQSEHPVRARHERFAGPVFSVVTDEVRMPGGDYVSRDYVVHVGAVGAVAIDDQERVVLVQQYRHPVGARLWELPAGLMDVEGEDLVAAAARELAEEADLSAKRWEMLVDVHTTPGASTEVIRLFLARDLSPLATELRFKRENEEADLVTRMVPLDEAVAMALRGEITNAAALVGLLAAARLRDQGWPAGQPLDTPLPRPPIAPVSPH</sequence>
<proteinExistence type="predicted"/>
<gene>
    <name evidence="4" type="ORF">Raf01_74070</name>
</gene>
<evidence type="ECO:0000313" key="4">
    <source>
        <dbReference type="EMBL" id="GIH19235.1"/>
    </source>
</evidence>
<keyword evidence="5" id="KW-1185">Reference proteome</keyword>
<name>A0A8J3R0Q2_9ACTN</name>
<evidence type="ECO:0000259" key="3">
    <source>
        <dbReference type="PROSITE" id="PS51462"/>
    </source>
</evidence>
<reference evidence="4" key="1">
    <citation type="submission" date="2021-01" db="EMBL/GenBank/DDBJ databases">
        <title>Whole genome shotgun sequence of Rugosimonospora africana NBRC 104875.</title>
        <authorList>
            <person name="Komaki H."/>
            <person name="Tamura T."/>
        </authorList>
    </citation>
    <scope>NUCLEOTIDE SEQUENCE</scope>
    <source>
        <strain evidence="4">NBRC 104875</strain>
    </source>
</reference>
<organism evidence="4 5">
    <name type="scientific">Rugosimonospora africana</name>
    <dbReference type="NCBI Taxonomy" id="556532"/>
    <lineage>
        <taxon>Bacteria</taxon>
        <taxon>Bacillati</taxon>
        <taxon>Actinomycetota</taxon>
        <taxon>Actinomycetes</taxon>
        <taxon>Micromonosporales</taxon>
        <taxon>Micromonosporaceae</taxon>
        <taxon>Rugosimonospora</taxon>
    </lineage>
</organism>
<dbReference type="InterPro" id="IPR015797">
    <property type="entry name" value="NUDIX_hydrolase-like_dom_sf"/>
</dbReference>
<dbReference type="PANTHER" id="PTHR11839:SF31">
    <property type="entry name" value="ADP-RIBOSE PYROPHOSPHATASE"/>
    <property type="match status" value="1"/>
</dbReference>
<feature type="region of interest" description="Disordered" evidence="2">
    <location>
        <begin position="198"/>
        <end position="217"/>
    </location>
</feature>
<dbReference type="Proteomes" id="UP000642748">
    <property type="component" value="Unassembled WGS sequence"/>
</dbReference>
<dbReference type="SUPFAM" id="SSF55811">
    <property type="entry name" value="Nudix"/>
    <property type="match status" value="1"/>
</dbReference>
<dbReference type="RefSeq" id="WP_239134251.1">
    <property type="nucleotide sequence ID" value="NZ_BONZ01000077.1"/>
</dbReference>
<protein>
    <submittedName>
        <fullName evidence="4">NUDIX hydrolase</fullName>
    </submittedName>
</protein>
<comment type="caution">
    <text evidence="4">The sequence shown here is derived from an EMBL/GenBank/DDBJ whole genome shotgun (WGS) entry which is preliminary data.</text>
</comment>
<evidence type="ECO:0000256" key="1">
    <source>
        <dbReference type="ARBA" id="ARBA00022801"/>
    </source>
</evidence>
<feature type="domain" description="Nudix hydrolase" evidence="3">
    <location>
        <begin position="50"/>
        <end position="184"/>
    </location>
</feature>
<dbReference type="AlphaFoldDB" id="A0A8J3R0Q2"/>
<evidence type="ECO:0000256" key="2">
    <source>
        <dbReference type="SAM" id="MobiDB-lite"/>
    </source>
</evidence>
<dbReference type="GO" id="GO:0005829">
    <property type="term" value="C:cytosol"/>
    <property type="evidence" value="ECO:0007669"/>
    <property type="project" value="TreeGrafter"/>
</dbReference>
<evidence type="ECO:0000313" key="5">
    <source>
        <dbReference type="Proteomes" id="UP000642748"/>
    </source>
</evidence>
<feature type="compositionally biased region" description="Pro residues" evidence="2">
    <location>
        <begin position="204"/>
        <end position="217"/>
    </location>
</feature>
<keyword evidence="1 4" id="KW-0378">Hydrolase</keyword>
<dbReference type="GO" id="GO:0016787">
    <property type="term" value="F:hydrolase activity"/>
    <property type="evidence" value="ECO:0007669"/>
    <property type="project" value="UniProtKB-KW"/>
</dbReference>